<dbReference type="PANTHER" id="PTHR36511:SF4">
    <property type="entry name" value="ANTITOXIN MQSA"/>
    <property type="match status" value="1"/>
</dbReference>
<comment type="caution">
    <text evidence="5">The sequence shown here is derived from an EMBL/GenBank/DDBJ whole genome shotgun (WGS) entry which is preliminary data.</text>
</comment>
<accession>A0ABT7EXG7</accession>
<keyword evidence="3" id="KW-0804">Transcription</keyword>
<keyword evidence="6" id="KW-1185">Reference proteome</keyword>
<dbReference type="InterPro" id="IPR010982">
    <property type="entry name" value="Lambda_DNA-bd_dom_sf"/>
</dbReference>
<evidence type="ECO:0000256" key="3">
    <source>
        <dbReference type="ARBA" id="ARBA00023163"/>
    </source>
</evidence>
<dbReference type="InterPro" id="IPR052359">
    <property type="entry name" value="HTH-type_reg/antitoxin"/>
</dbReference>
<dbReference type="Proteomes" id="UP001243757">
    <property type="component" value="Unassembled WGS sequence"/>
</dbReference>
<protein>
    <submittedName>
        <fullName evidence="5">Helix-turn-helix domain-containing protein</fullName>
    </submittedName>
</protein>
<keyword evidence="2" id="KW-0238">DNA-binding</keyword>
<dbReference type="SUPFAM" id="SSF47413">
    <property type="entry name" value="lambda repressor-like DNA-binding domains"/>
    <property type="match status" value="1"/>
</dbReference>
<sequence length="96" mass="10300">MTLGAELVTSAKEALAIAEGKLEPPAAFEPISVDVAAIRKAQNLSQSLFAQRYGLPVSTVRDWEQGRRRPDRAACLLLRLIAAEPAIVAQVLSSSE</sequence>
<dbReference type="PANTHER" id="PTHR36511">
    <property type="entry name" value="MERR FAMILY BACTERIAL REGULATORY PROTEIN"/>
    <property type="match status" value="1"/>
</dbReference>
<dbReference type="InterPro" id="IPR001387">
    <property type="entry name" value="Cro/C1-type_HTH"/>
</dbReference>
<evidence type="ECO:0000256" key="2">
    <source>
        <dbReference type="ARBA" id="ARBA00023125"/>
    </source>
</evidence>
<reference evidence="5 6" key="1">
    <citation type="submission" date="2023-05" db="EMBL/GenBank/DDBJ databases">
        <title>Pseudodonghicola sp. nov.</title>
        <authorList>
            <person name="Huang J."/>
        </authorList>
    </citation>
    <scope>NUCLEOTIDE SEQUENCE [LARGE SCALE GENOMIC DNA]</scope>
    <source>
        <strain evidence="5 6">IC7</strain>
    </source>
</reference>
<name>A0ABT7EXG7_9RHOB</name>
<evidence type="ECO:0000313" key="6">
    <source>
        <dbReference type="Proteomes" id="UP001243757"/>
    </source>
</evidence>
<dbReference type="Gene3D" id="1.10.260.40">
    <property type="entry name" value="lambda repressor-like DNA-binding domains"/>
    <property type="match status" value="1"/>
</dbReference>
<keyword evidence="1" id="KW-0805">Transcription regulation</keyword>
<dbReference type="RefSeq" id="WP_284479856.1">
    <property type="nucleotide sequence ID" value="NZ_JASNJD010000003.1"/>
</dbReference>
<proteinExistence type="predicted"/>
<feature type="domain" description="HTH cro/C1-type" evidence="4">
    <location>
        <begin position="35"/>
        <end position="71"/>
    </location>
</feature>
<dbReference type="SMART" id="SM00530">
    <property type="entry name" value="HTH_XRE"/>
    <property type="match status" value="1"/>
</dbReference>
<dbReference type="Pfam" id="PF01381">
    <property type="entry name" value="HTH_3"/>
    <property type="match status" value="1"/>
</dbReference>
<dbReference type="CDD" id="cd00093">
    <property type="entry name" value="HTH_XRE"/>
    <property type="match status" value="1"/>
</dbReference>
<dbReference type="PROSITE" id="PS50943">
    <property type="entry name" value="HTH_CROC1"/>
    <property type="match status" value="1"/>
</dbReference>
<evidence type="ECO:0000259" key="4">
    <source>
        <dbReference type="PROSITE" id="PS50943"/>
    </source>
</evidence>
<gene>
    <name evidence="5" type="ORF">QO033_05075</name>
</gene>
<evidence type="ECO:0000313" key="5">
    <source>
        <dbReference type="EMBL" id="MDK3017036.1"/>
    </source>
</evidence>
<dbReference type="EMBL" id="JASNJD010000003">
    <property type="protein sequence ID" value="MDK3017036.1"/>
    <property type="molecule type" value="Genomic_DNA"/>
</dbReference>
<organism evidence="5 6">
    <name type="scientific">Pseudodonghicola flavimaris</name>
    <dbReference type="NCBI Taxonomy" id="3050036"/>
    <lineage>
        <taxon>Bacteria</taxon>
        <taxon>Pseudomonadati</taxon>
        <taxon>Pseudomonadota</taxon>
        <taxon>Alphaproteobacteria</taxon>
        <taxon>Rhodobacterales</taxon>
        <taxon>Paracoccaceae</taxon>
        <taxon>Pseudodonghicola</taxon>
    </lineage>
</organism>
<evidence type="ECO:0000256" key="1">
    <source>
        <dbReference type="ARBA" id="ARBA00023015"/>
    </source>
</evidence>